<accession>A0A6J6B852</accession>
<dbReference type="InterPro" id="IPR015422">
    <property type="entry name" value="PyrdxlP-dep_Trfase_small"/>
</dbReference>
<proteinExistence type="inferred from homology"/>
<sequence>MNNQTATEQFFAYGRPVPESARPWLAPHLRSLGTTIFAEMSALALATDSINLGQGFPDTDGPESIREAAVEALRAGKGNQYPPGIGIPELRQAVARHQMRWYNHVVDPDTEVLITAGATEAIAGAILALVDEGDEVIALEPYYDSYAACIAMARGVRVPVTLRAPDFRIDLNALKAAVTPRTTMLLINSPHNPTGMALTDQERQAICDIAIEHDLVVVSDEVYEHLIFDGRSHIPLATMPGMAERTVTISSAGKTFSYTGWKIGWAIAAPELLAAVRTTKQFLTYVSGGPFQYAIAQALDLPDQYYRDFTADLQAKRDLLANGLSELGYGVTIPEGTYFITTDISPLGFSDGLEFCRQLPELAGVVAIPHQVFYDNVDAGKPLVRWAFCKQESVLKAALERLAVLKNR</sequence>
<protein>
    <submittedName>
        <fullName evidence="7">Unannotated protein</fullName>
    </submittedName>
</protein>
<dbReference type="SUPFAM" id="SSF53383">
    <property type="entry name" value="PLP-dependent transferases"/>
    <property type="match status" value="1"/>
</dbReference>
<dbReference type="PANTHER" id="PTHR43807">
    <property type="entry name" value="FI04487P"/>
    <property type="match status" value="1"/>
</dbReference>
<evidence type="ECO:0000259" key="6">
    <source>
        <dbReference type="Pfam" id="PF00155"/>
    </source>
</evidence>
<dbReference type="Gene3D" id="3.40.640.10">
    <property type="entry name" value="Type I PLP-dependent aspartate aminotransferase-like (Major domain)"/>
    <property type="match status" value="1"/>
</dbReference>
<evidence type="ECO:0000313" key="7">
    <source>
        <dbReference type="EMBL" id="CAB4535240.1"/>
    </source>
</evidence>
<comment type="cofactor">
    <cofactor evidence="1">
        <name>pyridoxal 5'-phosphate</name>
        <dbReference type="ChEBI" id="CHEBI:597326"/>
    </cofactor>
</comment>
<reference evidence="7" key="1">
    <citation type="submission" date="2020-05" db="EMBL/GenBank/DDBJ databases">
        <authorList>
            <person name="Chiriac C."/>
            <person name="Salcher M."/>
            <person name="Ghai R."/>
            <person name="Kavagutti S V."/>
        </authorList>
    </citation>
    <scope>NUCLEOTIDE SEQUENCE</scope>
</reference>
<evidence type="ECO:0000256" key="5">
    <source>
        <dbReference type="ARBA" id="ARBA00022898"/>
    </source>
</evidence>
<organism evidence="7">
    <name type="scientific">freshwater metagenome</name>
    <dbReference type="NCBI Taxonomy" id="449393"/>
    <lineage>
        <taxon>unclassified sequences</taxon>
        <taxon>metagenomes</taxon>
        <taxon>ecological metagenomes</taxon>
    </lineage>
</organism>
<evidence type="ECO:0000256" key="2">
    <source>
        <dbReference type="ARBA" id="ARBA00007441"/>
    </source>
</evidence>
<dbReference type="InterPro" id="IPR051326">
    <property type="entry name" value="Kynurenine-oxoglutarate_AT"/>
</dbReference>
<dbReference type="Gene3D" id="3.90.1150.10">
    <property type="entry name" value="Aspartate Aminotransferase, domain 1"/>
    <property type="match status" value="1"/>
</dbReference>
<evidence type="ECO:0000256" key="3">
    <source>
        <dbReference type="ARBA" id="ARBA00022576"/>
    </source>
</evidence>
<dbReference type="FunFam" id="3.40.640.10:FF:000024">
    <property type="entry name" value="Kynurenine--oxoglutarate transaminase 3"/>
    <property type="match status" value="1"/>
</dbReference>
<comment type="similarity">
    <text evidence="2">Belongs to the class-I pyridoxal-phosphate-dependent aminotransferase family.</text>
</comment>
<dbReference type="GO" id="GO:0016212">
    <property type="term" value="F:kynurenine-oxoglutarate transaminase activity"/>
    <property type="evidence" value="ECO:0007669"/>
    <property type="project" value="TreeGrafter"/>
</dbReference>
<dbReference type="AlphaFoldDB" id="A0A6J6B852"/>
<dbReference type="EMBL" id="CAEZSO010000008">
    <property type="protein sequence ID" value="CAB4535240.1"/>
    <property type="molecule type" value="Genomic_DNA"/>
</dbReference>
<dbReference type="Pfam" id="PF00155">
    <property type="entry name" value="Aminotran_1_2"/>
    <property type="match status" value="1"/>
</dbReference>
<dbReference type="InterPro" id="IPR015424">
    <property type="entry name" value="PyrdxlP-dep_Trfase"/>
</dbReference>
<evidence type="ECO:0000256" key="4">
    <source>
        <dbReference type="ARBA" id="ARBA00022679"/>
    </source>
</evidence>
<evidence type="ECO:0000256" key="1">
    <source>
        <dbReference type="ARBA" id="ARBA00001933"/>
    </source>
</evidence>
<dbReference type="InterPro" id="IPR004839">
    <property type="entry name" value="Aminotransferase_I/II_large"/>
</dbReference>
<gene>
    <name evidence="7" type="ORF">UFOPK1446_00091</name>
</gene>
<dbReference type="GO" id="GO:0030170">
    <property type="term" value="F:pyridoxal phosphate binding"/>
    <property type="evidence" value="ECO:0007669"/>
    <property type="project" value="InterPro"/>
</dbReference>
<dbReference type="InterPro" id="IPR015421">
    <property type="entry name" value="PyrdxlP-dep_Trfase_major"/>
</dbReference>
<dbReference type="NCBIfam" id="NF005855">
    <property type="entry name" value="PRK07777.1"/>
    <property type="match status" value="1"/>
</dbReference>
<keyword evidence="4" id="KW-0808">Transferase</keyword>
<feature type="domain" description="Aminotransferase class I/classII large" evidence="6">
    <location>
        <begin position="48"/>
        <end position="401"/>
    </location>
</feature>
<keyword evidence="3" id="KW-0032">Aminotransferase</keyword>
<dbReference type="CDD" id="cd00609">
    <property type="entry name" value="AAT_like"/>
    <property type="match status" value="1"/>
</dbReference>
<dbReference type="GO" id="GO:0005737">
    <property type="term" value="C:cytoplasm"/>
    <property type="evidence" value="ECO:0007669"/>
    <property type="project" value="TreeGrafter"/>
</dbReference>
<dbReference type="PANTHER" id="PTHR43807:SF20">
    <property type="entry name" value="FI04487P"/>
    <property type="match status" value="1"/>
</dbReference>
<keyword evidence="5" id="KW-0663">Pyridoxal phosphate</keyword>
<name>A0A6J6B852_9ZZZZ</name>